<proteinExistence type="inferred from homology"/>
<evidence type="ECO:0000256" key="3">
    <source>
        <dbReference type="ARBA" id="ARBA00022475"/>
    </source>
</evidence>
<evidence type="ECO:0000259" key="9">
    <source>
        <dbReference type="PROSITE" id="PS50928"/>
    </source>
</evidence>
<comment type="subcellular location">
    <subcellularLocation>
        <location evidence="1 7">Cell membrane</location>
        <topology evidence="1 7">Multi-pass membrane protein</topology>
    </subcellularLocation>
</comment>
<keyword evidence="6 7" id="KW-0472">Membrane</keyword>
<evidence type="ECO:0000256" key="2">
    <source>
        <dbReference type="ARBA" id="ARBA00022448"/>
    </source>
</evidence>
<comment type="similarity">
    <text evidence="7">Belongs to the binding-protein-dependent transport system permease family.</text>
</comment>
<feature type="transmembrane region" description="Helical" evidence="7">
    <location>
        <begin position="262"/>
        <end position="280"/>
    </location>
</feature>
<feature type="transmembrane region" description="Helical" evidence="7">
    <location>
        <begin position="157"/>
        <end position="179"/>
    </location>
</feature>
<keyword evidence="2 7" id="KW-0813">Transport</keyword>
<dbReference type="InterPro" id="IPR050901">
    <property type="entry name" value="BP-dep_ABC_trans_perm"/>
</dbReference>
<comment type="caution">
    <text evidence="10">The sequence shown here is derived from an EMBL/GenBank/DDBJ whole genome shotgun (WGS) entry which is preliminary data.</text>
</comment>
<protein>
    <submittedName>
        <fullName evidence="10">Sugar ABC transporter permease</fullName>
    </submittedName>
</protein>
<evidence type="ECO:0000256" key="1">
    <source>
        <dbReference type="ARBA" id="ARBA00004651"/>
    </source>
</evidence>
<dbReference type="PANTHER" id="PTHR32243:SF18">
    <property type="entry name" value="INNER MEMBRANE ABC TRANSPORTER PERMEASE PROTEIN YCJP"/>
    <property type="match status" value="1"/>
</dbReference>
<dbReference type="InterPro" id="IPR035906">
    <property type="entry name" value="MetI-like_sf"/>
</dbReference>
<feature type="transmembrane region" description="Helical" evidence="7">
    <location>
        <begin position="31"/>
        <end position="53"/>
    </location>
</feature>
<feature type="compositionally biased region" description="Low complexity" evidence="8">
    <location>
        <begin position="1"/>
        <end position="22"/>
    </location>
</feature>
<evidence type="ECO:0000256" key="5">
    <source>
        <dbReference type="ARBA" id="ARBA00022989"/>
    </source>
</evidence>
<evidence type="ECO:0000313" key="10">
    <source>
        <dbReference type="EMBL" id="OAH49777.1"/>
    </source>
</evidence>
<evidence type="ECO:0000256" key="6">
    <source>
        <dbReference type="ARBA" id="ARBA00023136"/>
    </source>
</evidence>
<reference evidence="10 11" key="1">
    <citation type="submission" date="2016-02" db="EMBL/GenBank/DDBJ databases">
        <authorList>
            <person name="Wen L."/>
            <person name="He K."/>
            <person name="Yang H."/>
        </authorList>
    </citation>
    <scope>NUCLEOTIDE SEQUENCE [LARGE SCALE GENOMIC DNA]</scope>
    <source>
        <strain evidence="10 11">CD11_3</strain>
    </source>
</reference>
<feature type="region of interest" description="Disordered" evidence="8">
    <location>
        <begin position="1"/>
        <end position="23"/>
    </location>
</feature>
<evidence type="ECO:0000256" key="4">
    <source>
        <dbReference type="ARBA" id="ARBA00022692"/>
    </source>
</evidence>
<dbReference type="PROSITE" id="PS50928">
    <property type="entry name" value="ABC_TM1"/>
    <property type="match status" value="1"/>
</dbReference>
<feature type="domain" description="ABC transmembrane type-1" evidence="9">
    <location>
        <begin position="88"/>
        <end position="280"/>
    </location>
</feature>
<dbReference type="OrthoDB" id="3228189at2"/>
<dbReference type="Proteomes" id="UP000076998">
    <property type="component" value="Unassembled WGS sequence"/>
</dbReference>
<sequence length="296" mass="31974">MTTATATVTTATRRTPRAPSVASPRRGATRFWANLVLVIIGIVFAAPLAWVVLASIDSAATYRVAWPTDPTLDNFADVLTPELTLRPLVNSLLLSTGAAAVTVVASVLAAYPLSRYRSRFHAPFLYSVLFASCLPITAIMVPVYSLFVQVRLINQPWAVALFLAASALPMALWMTKNFMDSVPVSLEEAAWVDGASAMRALWTIVVPLMRPALSVVFVFVFLQAWGNFFVPFVLLLTPDWQPAAVSIYAFFGQYGTVAYGRLAAYSLLYSLPVLGLYLLVTRGLGGSFALSGAVKG</sequence>
<dbReference type="EMBL" id="LSTV01000003">
    <property type="protein sequence ID" value="OAH49777.1"/>
    <property type="molecule type" value="Genomic_DNA"/>
</dbReference>
<dbReference type="Gene3D" id="1.10.3720.10">
    <property type="entry name" value="MetI-like"/>
    <property type="match status" value="1"/>
</dbReference>
<dbReference type="GO" id="GO:0005886">
    <property type="term" value="C:plasma membrane"/>
    <property type="evidence" value="ECO:0007669"/>
    <property type="project" value="UniProtKB-SubCell"/>
</dbReference>
<accession>A0A177K9M1</accession>
<dbReference type="InterPro" id="IPR000515">
    <property type="entry name" value="MetI-like"/>
</dbReference>
<dbReference type="SUPFAM" id="SSF161098">
    <property type="entry name" value="MetI-like"/>
    <property type="match status" value="1"/>
</dbReference>
<evidence type="ECO:0000256" key="7">
    <source>
        <dbReference type="RuleBase" id="RU363032"/>
    </source>
</evidence>
<feature type="transmembrane region" description="Helical" evidence="7">
    <location>
        <begin position="88"/>
        <end position="111"/>
    </location>
</feature>
<dbReference type="Pfam" id="PF00528">
    <property type="entry name" value="BPD_transp_1"/>
    <property type="match status" value="1"/>
</dbReference>
<evidence type="ECO:0000256" key="8">
    <source>
        <dbReference type="SAM" id="MobiDB-lite"/>
    </source>
</evidence>
<keyword evidence="4 7" id="KW-0812">Transmembrane</keyword>
<feature type="transmembrane region" description="Helical" evidence="7">
    <location>
        <begin position="123"/>
        <end position="145"/>
    </location>
</feature>
<dbReference type="AlphaFoldDB" id="A0A177K9M1"/>
<keyword evidence="3" id="KW-1003">Cell membrane</keyword>
<dbReference type="PANTHER" id="PTHR32243">
    <property type="entry name" value="MALTOSE TRANSPORT SYSTEM PERMEASE-RELATED"/>
    <property type="match status" value="1"/>
</dbReference>
<keyword evidence="5 7" id="KW-1133">Transmembrane helix</keyword>
<name>A0A177K9M1_9MICO</name>
<gene>
    <name evidence="10" type="ORF">AYL44_09305</name>
</gene>
<dbReference type="CDD" id="cd06261">
    <property type="entry name" value="TM_PBP2"/>
    <property type="match status" value="1"/>
</dbReference>
<dbReference type="GO" id="GO:0055085">
    <property type="term" value="P:transmembrane transport"/>
    <property type="evidence" value="ECO:0007669"/>
    <property type="project" value="InterPro"/>
</dbReference>
<organism evidence="10 11">
    <name type="scientific">Microbacterium oleivorans</name>
    <dbReference type="NCBI Taxonomy" id="273677"/>
    <lineage>
        <taxon>Bacteria</taxon>
        <taxon>Bacillati</taxon>
        <taxon>Actinomycetota</taxon>
        <taxon>Actinomycetes</taxon>
        <taxon>Micrococcales</taxon>
        <taxon>Microbacteriaceae</taxon>
        <taxon>Microbacterium</taxon>
    </lineage>
</organism>
<dbReference type="RefSeq" id="WP_064003022.1">
    <property type="nucleotide sequence ID" value="NZ_JBEYBI010000007.1"/>
</dbReference>
<evidence type="ECO:0000313" key="11">
    <source>
        <dbReference type="Proteomes" id="UP000076998"/>
    </source>
</evidence>